<keyword evidence="6" id="KW-1185">Reference proteome</keyword>
<dbReference type="SFLD" id="SFLDG01605">
    <property type="entry name" value="Terpene_Cyclase_Like_1_N-term"/>
    <property type="match status" value="1"/>
</dbReference>
<dbReference type="Gene3D" id="1.50.10.130">
    <property type="entry name" value="Terpene synthase, N-terminal domain"/>
    <property type="match status" value="1"/>
</dbReference>
<dbReference type="InterPro" id="IPR036965">
    <property type="entry name" value="Terpene_synth_N_sf"/>
</dbReference>
<evidence type="ECO:0000313" key="6">
    <source>
        <dbReference type="Proteomes" id="UP001359559"/>
    </source>
</evidence>
<sequence length="726" mass="83601">MVSTLPFTCATSPAKSCCRSYNFSLQSSYNFFGGIPLRITESKQHLKTSGEIRPKCSWTQDYADEDNEKSFEWLATLKDVNEETLHQVLVINEIRKRINATKLMLGSSEDGEITISAYDTAWVALVKNIDDGNSPQFPICLQWIANNQLPDGSWGDNEIFEAHDRILNTLACVIALTSWNLHPHKCQKGLKFFKENLYKLQDENAEHMPIGFEVAFPSLLDLARSLNIEVPDDSPILQNILAMRDIKLKKIPREVLHKVPTTLLHSLEGMPNLDWDQLLKLQCQDGSFLFSPSSTAFALMQTKDENALKYLEKIVNRFNGGVPNVFPVDLFEHIWVVDRLDRLGVSRYFQSEIKDCVNYVSRHWTEKGICWARNSEVQDIDDTAMGFKLLRLHGHRASHNVFKHFEKNGEFFCFAGQSNQAVTGMFNLFRASQLLFQGEKILEDAKNFSAKFLSEKRAANQLLDKWIITKDLPGEVGFALDIPWYASLPRLETIFYLEQYGGDKDVWIGKTLYRMPFVNNDVYLELGKLDYSYCQGVHRAEWEKIQRRLNKNNKEEELLGILLTTLDYFGFEMFRSNGQEISQYLNQTWQGWLSSWQNEGNSPQREAELIVQTIILTAGCWSQELEHNPEYQRLLEVTNRVCHRLRDYQNNKAQYSDESSTRITTPEIESDMQELVQLVLQSSSDGAPSHIKNSFLIVAKSFYYAAYCDPESINSHLIKVLFQKVK</sequence>
<organism evidence="5 6">
    <name type="scientific">Clitoria ternatea</name>
    <name type="common">Butterfly pea</name>
    <dbReference type="NCBI Taxonomy" id="43366"/>
    <lineage>
        <taxon>Eukaryota</taxon>
        <taxon>Viridiplantae</taxon>
        <taxon>Streptophyta</taxon>
        <taxon>Embryophyta</taxon>
        <taxon>Tracheophyta</taxon>
        <taxon>Spermatophyta</taxon>
        <taxon>Magnoliopsida</taxon>
        <taxon>eudicotyledons</taxon>
        <taxon>Gunneridae</taxon>
        <taxon>Pentapetalae</taxon>
        <taxon>rosids</taxon>
        <taxon>fabids</taxon>
        <taxon>Fabales</taxon>
        <taxon>Fabaceae</taxon>
        <taxon>Papilionoideae</taxon>
        <taxon>50 kb inversion clade</taxon>
        <taxon>NPAAA clade</taxon>
        <taxon>indigoferoid/millettioid clade</taxon>
        <taxon>Phaseoleae</taxon>
        <taxon>Clitoria</taxon>
    </lineage>
</organism>
<evidence type="ECO:0000259" key="4">
    <source>
        <dbReference type="Pfam" id="PF01397"/>
    </source>
</evidence>
<name>A0AAN9IS96_CLITE</name>
<dbReference type="Gene3D" id="1.50.10.160">
    <property type="match status" value="1"/>
</dbReference>
<dbReference type="InterPro" id="IPR008930">
    <property type="entry name" value="Terpenoid_cyclase/PrenylTrfase"/>
</dbReference>
<dbReference type="SFLD" id="SFLDG01014">
    <property type="entry name" value="Terpene_Cyclase_Like_1_N-term"/>
    <property type="match status" value="1"/>
</dbReference>
<gene>
    <name evidence="5" type="ORF">RJT34_20109</name>
</gene>
<proteinExistence type="predicted"/>
<evidence type="ECO:0000313" key="5">
    <source>
        <dbReference type="EMBL" id="KAK7285340.1"/>
    </source>
</evidence>
<dbReference type="GO" id="GO:0000287">
    <property type="term" value="F:magnesium ion binding"/>
    <property type="evidence" value="ECO:0007669"/>
    <property type="project" value="TreeGrafter"/>
</dbReference>
<comment type="cofactor">
    <cofactor evidence="1">
        <name>Mg(2+)</name>
        <dbReference type="ChEBI" id="CHEBI:18420"/>
    </cofactor>
</comment>
<dbReference type="Gene3D" id="1.10.600.10">
    <property type="entry name" value="Farnesyl Diphosphate Synthase"/>
    <property type="match status" value="1"/>
</dbReference>
<protein>
    <recommendedName>
        <fullName evidence="4">Terpene synthase N-terminal domain-containing protein</fullName>
    </recommendedName>
</protein>
<dbReference type="InterPro" id="IPR050148">
    <property type="entry name" value="Terpene_synthase-like"/>
</dbReference>
<dbReference type="SUPFAM" id="SSF48576">
    <property type="entry name" value="Terpenoid synthases"/>
    <property type="match status" value="1"/>
</dbReference>
<dbReference type="Pfam" id="PF01397">
    <property type="entry name" value="Terpene_synth"/>
    <property type="match status" value="1"/>
</dbReference>
<dbReference type="GO" id="GO:0010333">
    <property type="term" value="F:terpene synthase activity"/>
    <property type="evidence" value="ECO:0007669"/>
    <property type="project" value="InterPro"/>
</dbReference>
<dbReference type="AlphaFoldDB" id="A0AAN9IS96"/>
<dbReference type="PANTHER" id="PTHR31739">
    <property type="entry name" value="ENT-COPALYL DIPHOSPHATE SYNTHASE, CHLOROPLASTIC"/>
    <property type="match status" value="1"/>
</dbReference>
<evidence type="ECO:0000256" key="3">
    <source>
        <dbReference type="ARBA" id="ARBA00022842"/>
    </source>
</evidence>
<accession>A0AAN9IS96</accession>
<dbReference type="InterPro" id="IPR008949">
    <property type="entry name" value="Isoprenoid_synthase_dom_sf"/>
</dbReference>
<evidence type="ECO:0000256" key="1">
    <source>
        <dbReference type="ARBA" id="ARBA00001946"/>
    </source>
</evidence>
<reference evidence="5 6" key="1">
    <citation type="submission" date="2024-01" db="EMBL/GenBank/DDBJ databases">
        <title>The genomes of 5 underutilized Papilionoideae crops provide insights into root nodulation and disease resistance.</title>
        <authorList>
            <person name="Yuan L."/>
        </authorList>
    </citation>
    <scope>NUCLEOTIDE SEQUENCE [LARGE SCALE GENOMIC DNA]</scope>
    <source>
        <strain evidence="5">LY-2023</strain>
        <tissue evidence="5">Leaf</tissue>
    </source>
</reference>
<dbReference type="FunFam" id="1.50.10.160:FF:000001">
    <property type="entry name" value="Ent-copalyl diphosphate synthase"/>
    <property type="match status" value="1"/>
</dbReference>
<dbReference type="Proteomes" id="UP001359559">
    <property type="component" value="Unassembled WGS sequence"/>
</dbReference>
<dbReference type="GO" id="GO:0009507">
    <property type="term" value="C:chloroplast"/>
    <property type="evidence" value="ECO:0007669"/>
    <property type="project" value="TreeGrafter"/>
</dbReference>
<comment type="caution">
    <text evidence="5">The sequence shown here is derived from an EMBL/GenBank/DDBJ whole genome shotgun (WGS) entry which is preliminary data.</text>
</comment>
<keyword evidence="2" id="KW-0479">Metal-binding</keyword>
<dbReference type="GO" id="GO:0009686">
    <property type="term" value="P:gibberellin biosynthetic process"/>
    <property type="evidence" value="ECO:0007669"/>
    <property type="project" value="TreeGrafter"/>
</dbReference>
<evidence type="ECO:0000256" key="2">
    <source>
        <dbReference type="ARBA" id="ARBA00022723"/>
    </source>
</evidence>
<dbReference type="EMBL" id="JAYKXN010000005">
    <property type="protein sequence ID" value="KAK7285340.1"/>
    <property type="molecule type" value="Genomic_DNA"/>
</dbReference>
<dbReference type="InterPro" id="IPR001906">
    <property type="entry name" value="Terpene_synth_N"/>
</dbReference>
<dbReference type="SUPFAM" id="SSF48239">
    <property type="entry name" value="Terpenoid cyclases/Protein prenyltransferases"/>
    <property type="match status" value="2"/>
</dbReference>
<dbReference type="PANTHER" id="PTHR31739:SF27">
    <property type="entry name" value="COPALYLDIPHOSPHATE SYNTHASE"/>
    <property type="match status" value="1"/>
</dbReference>
<keyword evidence="3" id="KW-0460">Magnesium</keyword>
<feature type="domain" description="Terpene synthase N-terminal" evidence="4">
    <location>
        <begin position="274"/>
        <end position="480"/>
    </location>
</feature>
<dbReference type="FunFam" id="1.50.10.130:FF:000002">
    <property type="entry name" value="Ent-copalyl diphosphate synthase, chloroplastic"/>
    <property type="match status" value="1"/>
</dbReference>